<sequence length="364" mass="40689">MATEPEREEQVRSEASWTSVSPSGLWEVHRRWEVERKQGDDTPLLGSICNIRVRLKSHTEDNTQPLSSDEPVLGVSDGAVQVTEHPRSQDSVLQVPLDRWIVLRMGEGQCDIVESCLEGMRAGEVCEFTVRPHEQDLKMAPSPIHAARLEKTGKEGETNSECFSLQLHSFTPGKESWQMLPTEKWTWVLSYKQRGSQRFSSGDIWGAMHSYCCAVKLLITLKAHTKGKDGIPDVDGTRACHNESDLNRQTETKSTGIQTEEYRTMKAELHSNLSLCQLRLGQPAKAKDSSSKATALDPANFKAWYRLGQACLQLEDFAEARQAFGKVLELQPGSASAQNALKQVNAKAKEFDSKLGQRLSKMFT</sequence>
<dbReference type="Proteomes" id="UP000824219">
    <property type="component" value="Linkage Group LG15"/>
</dbReference>
<keyword evidence="1" id="KW-0802">TPR repeat</keyword>
<name>A0A9D3SGL9_9TELE</name>
<evidence type="ECO:0008006" key="5">
    <source>
        <dbReference type="Google" id="ProtNLM"/>
    </source>
</evidence>
<comment type="caution">
    <text evidence="3">The sequence shown here is derived from an EMBL/GenBank/DDBJ whole genome shotgun (WGS) entry which is preliminary data.</text>
</comment>
<evidence type="ECO:0000256" key="1">
    <source>
        <dbReference type="PROSITE-ProRule" id="PRU00339"/>
    </source>
</evidence>
<dbReference type="PANTHER" id="PTHR46512">
    <property type="entry name" value="PEPTIDYLPROLYL ISOMERASE"/>
    <property type="match status" value="1"/>
</dbReference>
<keyword evidence="4" id="KW-1185">Reference proteome</keyword>
<dbReference type="SMART" id="SM00028">
    <property type="entry name" value="TPR"/>
    <property type="match status" value="3"/>
</dbReference>
<gene>
    <name evidence="3" type="ORF">KOW79_012777</name>
</gene>
<dbReference type="OrthoDB" id="433738at2759"/>
<dbReference type="PANTHER" id="PTHR46512:SF10">
    <property type="entry name" value="FK506-BINDING PROTEIN-LIKE"/>
    <property type="match status" value="1"/>
</dbReference>
<dbReference type="InterPro" id="IPR011990">
    <property type="entry name" value="TPR-like_helical_dom_sf"/>
</dbReference>
<dbReference type="InterPro" id="IPR050754">
    <property type="entry name" value="FKBP4/5/8-like"/>
</dbReference>
<feature type="compositionally biased region" description="Basic and acidic residues" evidence="2">
    <location>
        <begin position="1"/>
        <end position="12"/>
    </location>
</feature>
<evidence type="ECO:0000313" key="3">
    <source>
        <dbReference type="EMBL" id="KAG7323075.1"/>
    </source>
</evidence>
<proteinExistence type="predicted"/>
<dbReference type="SUPFAM" id="SSF48452">
    <property type="entry name" value="TPR-like"/>
    <property type="match status" value="1"/>
</dbReference>
<evidence type="ECO:0000256" key="2">
    <source>
        <dbReference type="SAM" id="MobiDB-lite"/>
    </source>
</evidence>
<feature type="repeat" description="TPR" evidence="1">
    <location>
        <begin position="301"/>
        <end position="334"/>
    </location>
</feature>
<organism evidence="3 4">
    <name type="scientific">Hemibagrus wyckioides</name>
    <dbReference type="NCBI Taxonomy" id="337641"/>
    <lineage>
        <taxon>Eukaryota</taxon>
        <taxon>Metazoa</taxon>
        <taxon>Chordata</taxon>
        <taxon>Craniata</taxon>
        <taxon>Vertebrata</taxon>
        <taxon>Euteleostomi</taxon>
        <taxon>Actinopterygii</taxon>
        <taxon>Neopterygii</taxon>
        <taxon>Teleostei</taxon>
        <taxon>Ostariophysi</taxon>
        <taxon>Siluriformes</taxon>
        <taxon>Bagridae</taxon>
        <taxon>Hemibagrus</taxon>
    </lineage>
</organism>
<feature type="compositionally biased region" description="Polar residues" evidence="2">
    <location>
        <begin position="13"/>
        <end position="22"/>
    </location>
</feature>
<dbReference type="Gene3D" id="1.25.40.10">
    <property type="entry name" value="Tetratricopeptide repeat domain"/>
    <property type="match status" value="1"/>
</dbReference>
<dbReference type="PROSITE" id="PS50005">
    <property type="entry name" value="TPR"/>
    <property type="match status" value="1"/>
</dbReference>
<evidence type="ECO:0000313" key="4">
    <source>
        <dbReference type="Proteomes" id="UP000824219"/>
    </source>
</evidence>
<reference evidence="3 4" key="1">
    <citation type="submission" date="2021-06" db="EMBL/GenBank/DDBJ databases">
        <title>Chromosome-level genome assembly of the red-tail catfish (Hemibagrus wyckioides).</title>
        <authorList>
            <person name="Shao F."/>
        </authorList>
    </citation>
    <scope>NUCLEOTIDE SEQUENCE [LARGE SCALE GENOMIC DNA]</scope>
    <source>
        <strain evidence="3">EC202008001</strain>
        <tissue evidence="3">Blood</tissue>
    </source>
</reference>
<protein>
    <recommendedName>
        <fullName evidence="5">FK506-binding protein-like</fullName>
    </recommendedName>
</protein>
<accession>A0A9D3SGL9</accession>
<dbReference type="InterPro" id="IPR019734">
    <property type="entry name" value="TPR_rpt"/>
</dbReference>
<dbReference type="EMBL" id="JAHKSW010000015">
    <property type="protein sequence ID" value="KAG7323075.1"/>
    <property type="molecule type" value="Genomic_DNA"/>
</dbReference>
<feature type="region of interest" description="Disordered" evidence="2">
    <location>
        <begin position="1"/>
        <end position="22"/>
    </location>
</feature>
<dbReference type="Pfam" id="PF14559">
    <property type="entry name" value="TPR_19"/>
    <property type="match status" value="1"/>
</dbReference>
<dbReference type="AlphaFoldDB" id="A0A9D3SGL9"/>